<dbReference type="NCBIfam" id="TIGR01643">
    <property type="entry name" value="YD_repeat_2x"/>
    <property type="match status" value="1"/>
</dbReference>
<dbReference type="InterPro" id="IPR050708">
    <property type="entry name" value="T6SS_VgrG/RHS"/>
</dbReference>
<dbReference type="Gene3D" id="2.180.10.10">
    <property type="entry name" value="RHS repeat-associated core"/>
    <property type="match status" value="2"/>
</dbReference>
<dbReference type="PANTHER" id="PTHR32305:SF15">
    <property type="entry name" value="PROTEIN RHSA-RELATED"/>
    <property type="match status" value="1"/>
</dbReference>
<evidence type="ECO:0000313" key="4">
    <source>
        <dbReference type="Proteomes" id="UP000252698"/>
    </source>
</evidence>
<keyword evidence="2" id="KW-1133">Transmembrane helix</keyword>
<reference evidence="3 4" key="1">
    <citation type="journal article" date="2018" name="Front. Microbiol.">
        <title>Genome Sequencing of Streptomyces atratus SCSIOZH16 and Activation Production of Nocardamine via Metabolic Engineering.</title>
        <authorList>
            <person name="Li Y."/>
            <person name="Zhang C."/>
            <person name="Liu C."/>
            <person name="Ju J."/>
            <person name="Ma J."/>
        </authorList>
    </citation>
    <scope>NUCLEOTIDE SEQUENCE [LARGE SCALE GENOMIC DNA]</scope>
    <source>
        <strain evidence="3 4">SCSIO_ZH16</strain>
    </source>
</reference>
<feature type="region of interest" description="Disordered" evidence="1">
    <location>
        <begin position="124"/>
        <end position="149"/>
    </location>
</feature>
<protein>
    <submittedName>
        <fullName evidence="3">Sugar-binding protein</fullName>
    </submittedName>
</protein>
<feature type="compositionally biased region" description="Polar residues" evidence="1">
    <location>
        <begin position="1527"/>
        <end position="1543"/>
    </location>
</feature>
<proteinExistence type="predicted"/>
<dbReference type="Pfam" id="PF05593">
    <property type="entry name" value="RHS_repeat"/>
    <property type="match status" value="1"/>
</dbReference>
<sequence>MTVHIPASRERGWPWSGRSLRYIAGGLALALSVALIDGASTAIAATPQAPAAQKKAAATQAADIPSARVAARLSGKRVEALSERTETSTTWANKDGSLTTELTAGPVRFQDDVTGQWRDVDLDLTSSSDGSVQPKAHPRGLKLAGKTGTPAASLTSAQASKATDLVTLGEGGQQITLQWKGGLPPPKLDGARAEYVNAVPGADVVVEATRTGFEQYVEIKQKPATDGYSYTLPLKAKGLKAKQQADGSVLFSDKKNEKQAVMPAPVMWDATVDKRSGEHTRRVPVAMKTVTKGSSVDLVITPDAEFLADPATKYPVTVDPSTSSLSNVFDTYVQQGETVDWSADTELDLGNPGTKNADGTPRTAQSFISWNTSPIQDALVLDAKLSLWNFHSGNNVDCKAYPWEVWSSGAASTSSRWTNRPAMTAKKATSTETRGNTSCTTQPDGWINANVTTLVQEWASAKATRGHMGLRATDENVLAQWKRVNSANAASNPPKLVVNYNYRPRTGTKQEAGPPYFSYSGSYTVNTVTPTLRDTFVDADGDKVNGTFQIFDNATNTQVGDVIVSKYVPSGQVASVTVPAGVLTNGKTYKFRTSPYDGAHYNVGWSAWKTFTVDTAAPSAPTAIVSTDYPSAAWVKGSGQPGTFTVTPPTADHNWLEWSLDGVTWTKVATGGAGAAKGISITPPKNGTHTVQVRAVDKADNKSDAIEYTFHAGPGGFVQPSEDERTARRLPLVAEADAAKYNSVSFSWRRSEADPWVKIPAGDVTASGSALTAWPVPMTGGKNAALVWNATNTVDPDGTVQVKADFTGPNSSAGSTEPLTVVVDRNASGAAGSDVGPGSVNLLTGDYTLSASDASAFGLSVSRTATSRGPDKGATQEGQAPIFGKEWVAGTGAELTDSDYSHIRKVSDTAVAVIDSEGEETHFTANAAKTSWIPEPGSEDLTLKGGVSSTFTLTDTEGTVTQFTKPDATAATWQVSSTLLDGLANSTTTVVSETVTVDAKKLARPKRVIAPTSAATAAACTAAPATKGCRVMEYVYGTSTTATDSTFGDVSGQVKEIRLWATAPGGTAATSKSVQMYLYDGSGRLRQTWNPQITPSLKTEYAYDSAGRVTQQTAPGELPWTFTYGKAGNAATAGDGMLLKATRPSLKQGTSGTEEGTATTSVVYDVPLTGTTAPYKMGAADVKTWGQLDAPTDATAIFPADSVPSATTGSALTAADYKRANIQYLGVSGREVNSTVPGGHISTTEYDQFGNTVRELTAGNRAVALGLSVDDKAAQADLGIGQLSGAERADLLATRSVYDEAGTRELEEFGPLRRIDLTADLKSGTTTLVPNGTSVTARTWTVNEYDAGRPTDGTAKVKDQITKVTSGAQVREHPSVQGETRAVQTVYDWALGLPTKTVRDPGGLAITETTEYDAQGRTVKQLLPGATGTDAATRVTTYWSATGTGACAGRPEWADMVCSTGAAGAVTGGGSNPAGLPTTTTEYDWWGKTAKEIDTANGVTRTTATSFDGAGRPTKVAVTGGTGQAVPESTTEYDPATGQATKTVSPTGGTITRAYDKLGRQISYTDADGGNTTTEYDLLDRPVRVVDSSPSTVTITYDTSVEPRGLATKTTDSIAGTFQATYDADGSVSGEKLPGGYTLKQTEDTTGSATDRTYTRDSDGAIVYSDTVTESVHSQITNHAGWSDQTYRYDAVGRLTTVEDTSETACTRRAYAFDARTNRKSLTTATAAPGLGCTTTGGTATSHTYDSADRLVDTGYTYDAFGRTTALPGSTIGYYANDLAYQQTSGGKRQTWQLDANLRFRSWKVETGSGTTWTQVQSKLNHYDSDGDNPRWINEDTATGALTRNVDSASGDLAATTSKTGDTVLQLTTIHGDVALQLPLDTSKAPVALDSDEYGNARTGQAATRYNWLGAKQRSSETLTGLTLMGVRLYNPTTGRFLSMDPVYGGNANAYDYVHADPLNRYDLDGKWGWFKKKWKRFKRSGVGRWVKRHRVGLAAGAAGIGCGLISMGIAGTACAVAAGMLAGGAAKKLGNRRASWGSVGRAALYGGGIASLGWGLSAGARYGAGRAMVRWAPRGGRHAKRFFNHRRSRSWRW</sequence>
<feature type="transmembrane region" description="Helical" evidence="2">
    <location>
        <begin position="1994"/>
        <end position="2022"/>
    </location>
</feature>
<evidence type="ECO:0000256" key="1">
    <source>
        <dbReference type="SAM" id="MobiDB-lite"/>
    </source>
</evidence>
<keyword evidence="2" id="KW-0472">Membrane</keyword>
<dbReference type="NCBIfam" id="TIGR03696">
    <property type="entry name" value="Rhs_assc_core"/>
    <property type="match status" value="1"/>
</dbReference>
<dbReference type="Proteomes" id="UP000252698">
    <property type="component" value="Chromosome"/>
</dbReference>
<dbReference type="EMBL" id="CP027306">
    <property type="protein sequence ID" value="AXE81297.1"/>
    <property type="molecule type" value="Genomic_DNA"/>
</dbReference>
<dbReference type="InterPro" id="IPR022385">
    <property type="entry name" value="Rhs_assc_core"/>
</dbReference>
<name>A0A2Z5JLF3_STRAR</name>
<dbReference type="NCBIfam" id="NF033679">
    <property type="entry name" value="DNRLRE_dom"/>
    <property type="match status" value="1"/>
</dbReference>
<feature type="region of interest" description="Disordered" evidence="1">
    <location>
        <begin position="1505"/>
        <end position="1543"/>
    </location>
</feature>
<evidence type="ECO:0000313" key="3">
    <source>
        <dbReference type="EMBL" id="AXE81297.1"/>
    </source>
</evidence>
<dbReference type="InterPro" id="IPR006530">
    <property type="entry name" value="YD"/>
</dbReference>
<gene>
    <name evidence="3" type="ORF">C5746_34995</name>
</gene>
<organism evidence="3 4">
    <name type="scientific">Streptomyces atratus</name>
    <dbReference type="NCBI Taxonomy" id="1893"/>
    <lineage>
        <taxon>Bacteria</taxon>
        <taxon>Bacillati</taxon>
        <taxon>Actinomycetota</taxon>
        <taxon>Actinomycetes</taxon>
        <taxon>Kitasatosporales</taxon>
        <taxon>Streptomycetaceae</taxon>
        <taxon>Streptomyces</taxon>
    </lineage>
</organism>
<keyword evidence="2" id="KW-0812">Transmembrane</keyword>
<dbReference type="InterPro" id="IPR031325">
    <property type="entry name" value="RHS_repeat"/>
</dbReference>
<dbReference type="PANTHER" id="PTHR32305">
    <property type="match status" value="1"/>
</dbReference>
<dbReference type="GeneID" id="95523565"/>
<evidence type="ECO:0000256" key="2">
    <source>
        <dbReference type="SAM" id="Phobius"/>
    </source>
</evidence>
<feature type="region of interest" description="Disordered" evidence="1">
    <location>
        <begin position="414"/>
        <end position="440"/>
    </location>
</feature>
<accession>A0A2Z5JLF3</accession>
<feature type="compositionally biased region" description="Polar residues" evidence="1">
    <location>
        <begin position="427"/>
        <end position="440"/>
    </location>
</feature>
<dbReference type="RefSeq" id="WP_114247706.1">
    <property type="nucleotide sequence ID" value="NZ_CP027306.1"/>
</dbReference>
<dbReference type="KEGG" id="sata:C5746_34995"/>